<accession>A0A9P6WCD9</accession>
<sequence>MNYVPVAVVTGATRGIGKAIVSKLSQEGLSCVMIGSTEQSISEIKPQEHLHFVNPFQRHRALAIDLSKWPQWTANCRGKFAGINFESDSIDKIHKGHYRILPKVNELFWDTPRTHYYMSLLVNCAGIAQHSLSLRSSSDQIARIMNLNFASCVSLCNMATKQMVKTVRLDLEKKHCIPKYVSPCIINMSSILGEPQMTIPGTTVYSASKAALTQYTRVLTQETMTWGIRAESLSPGLVTGTDMTNEMGSTAKEQLVDTLIGLPTHTPEEIANKVWQIYLGENN</sequence>
<evidence type="ECO:0000313" key="5">
    <source>
        <dbReference type="Proteomes" id="UP000750334"/>
    </source>
</evidence>
<dbReference type="InterPro" id="IPR002347">
    <property type="entry name" value="SDR_fam"/>
</dbReference>
<dbReference type="GO" id="GO:0048038">
    <property type="term" value="F:quinone binding"/>
    <property type="evidence" value="ECO:0007669"/>
    <property type="project" value="TreeGrafter"/>
</dbReference>
<dbReference type="AlphaFoldDB" id="A0A9P6WCD9"/>
<evidence type="ECO:0000256" key="2">
    <source>
        <dbReference type="ARBA" id="ARBA00023002"/>
    </source>
</evidence>
<dbReference type="OrthoDB" id="417891at2759"/>
<keyword evidence="5" id="KW-1185">Reference proteome</keyword>
<dbReference type="GO" id="GO:0016616">
    <property type="term" value="F:oxidoreductase activity, acting on the CH-OH group of donors, NAD or NADP as acceptor"/>
    <property type="evidence" value="ECO:0007669"/>
    <property type="project" value="TreeGrafter"/>
</dbReference>
<dbReference type="PRINTS" id="PR00081">
    <property type="entry name" value="GDHRDH"/>
</dbReference>
<dbReference type="CDD" id="cd05233">
    <property type="entry name" value="SDR_c"/>
    <property type="match status" value="1"/>
</dbReference>
<dbReference type="SUPFAM" id="SSF51735">
    <property type="entry name" value="NAD(P)-binding Rossmann-fold domains"/>
    <property type="match status" value="1"/>
</dbReference>
<dbReference type="InterPro" id="IPR036291">
    <property type="entry name" value="NAD(P)-bd_dom_sf"/>
</dbReference>
<dbReference type="PANTHER" id="PTHR42760">
    <property type="entry name" value="SHORT-CHAIN DEHYDROGENASES/REDUCTASES FAMILY MEMBER"/>
    <property type="match status" value="1"/>
</dbReference>
<gene>
    <name evidence="4" type="ORF">C6P45_004028</name>
</gene>
<protein>
    <submittedName>
        <fullName evidence="4">Uncharacterized protein</fullName>
    </submittedName>
</protein>
<dbReference type="Proteomes" id="UP000750334">
    <property type="component" value="Unassembled WGS sequence"/>
</dbReference>
<evidence type="ECO:0000256" key="3">
    <source>
        <dbReference type="RuleBase" id="RU000363"/>
    </source>
</evidence>
<keyword evidence="2" id="KW-0560">Oxidoreductase</keyword>
<name>A0A9P6WCD9_MAUEX</name>
<dbReference type="PANTHER" id="PTHR42760:SF133">
    <property type="entry name" value="3-OXOACYL-[ACYL-CARRIER-PROTEIN] REDUCTASE"/>
    <property type="match status" value="1"/>
</dbReference>
<evidence type="ECO:0000256" key="1">
    <source>
        <dbReference type="ARBA" id="ARBA00006484"/>
    </source>
</evidence>
<evidence type="ECO:0000313" key="4">
    <source>
        <dbReference type="EMBL" id="KAG0669184.1"/>
    </source>
</evidence>
<comment type="similarity">
    <text evidence="1 3">Belongs to the short-chain dehydrogenases/reductases (SDR) family.</text>
</comment>
<comment type="caution">
    <text evidence="4">The sequence shown here is derived from an EMBL/GenBank/DDBJ whole genome shotgun (WGS) entry which is preliminary data.</text>
</comment>
<dbReference type="Gene3D" id="3.40.50.720">
    <property type="entry name" value="NAD(P)-binding Rossmann-like Domain"/>
    <property type="match status" value="1"/>
</dbReference>
<reference evidence="4 5" key="1">
    <citation type="submission" date="2020-11" db="EMBL/GenBank/DDBJ databases">
        <title>Kefir isolates.</title>
        <authorList>
            <person name="Marcisauskas S."/>
            <person name="Kim Y."/>
            <person name="Blasche S."/>
        </authorList>
    </citation>
    <scope>NUCLEOTIDE SEQUENCE [LARGE SCALE GENOMIC DNA]</scope>
    <source>
        <strain evidence="4 5">OG2</strain>
    </source>
</reference>
<proteinExistence type="inferred from homology"/>
<organism evidence="4 5">
    <name type="scientific">Maudiozyma exigua</name>
    <name type="common">Yeast</name>
    <name type="synonym">Kazachstania exigua</name>
    <dbReference type="NCBI Taxonomy" id="34358"/>
    <lineage>
        <taxon>Eukaryota</taxon>
        <taxon>Fungi</taxon>
        <taxon>Dikarya</taxon>
        <taxon>Ascomycota</taxon>
        <taxon>Saccharomycotina</taxon>
        <taxon>Saccharomycetes</taxon>
        <taxon>Saccharomycetales</taxon>
        <taxon>Saccharomycetaceae</taxon>
        <taxon>Maudiozyma</taxon>
    </lineage>
</organism>
<dbReference type="Pfam" id="PF00106">
    <property type="entry name" value="adh_short"/>
    <property type="match status" value="2"/>
</dbReference>
<dbReference type="GO" id="GO:0006633">
    <property type="term" value="P:fatty acid biosynthetic process"/>
    <property type="evidence" value="ECO:0007669"/>
    <property type="project" value="TreeGrafter"/>
</dbReference>
<dbReference type="PRINTS" id="PR00080">
    <property type="entry name" value="SDRFAMILY"/>
</dbReference>
<dbReference type="EMBL" id="PUHR01000048">
    <property type="protein sequence ID" value="KAG0669184.1"/>
    <property type="molecule type" value="Genomic_DNA"/>
</dbReference>